<dbReference type="EMBL" id="CP027753">
    <property type="protein sequence ID" value="AZE48280.1"/>
    <property type="molecule type" value="Genomic_DNA"/>
</dbReference>
<dbReference type="AlphaFoldDB" id="A0A3G7TMM6"/>
<organism evidence="2 3">
    <name type="scientific">Pseudomonas chlororaphis</name>
    <dbReference type="NCBI Taxonomy" id="587753"/>
    <lineage>
        <taxon>Bacteria</taxon>
        <taxon>Pseudomonadati</taxon>
        <taxon>Pseudomonadota</taxon>
        <taxon>Gammaproteobacteria</taxon>
        <taxon>Pseudomonadales</taxon>
        <taxon>Pseudomonadaceae</taxon>
        <taxon>Pseudomonas</taxon>
    </lineage>
</organism>
<reference evidence="2 3" key="1">
    <citation type="submission" date="2018-03" db="EMBL/GenBank/DDBJ databases">
        <title>Diversity of phytobeneficial traits revealed by whole-genome analysis of worldwide-isolated phenazine-producing Pseudomonas spp.</title>
        <authorList>
            <person name="Biessy A."/>
            <person name="Novinscak A."/>
            <person name="Blom J."/>
            <person name="Leger G."/>
            <person name="Thomashow L.S."/>
            <person name="Cazorla F.M."/>
            <person name="Josic D."/>
            <person name="Filion M."/>
        </authorList>
    </citation>
    <scope>NUCLEOTIDE SEQUENCE [LARGE SCALE GENOMIC DNA]</scope>
    <source>
        <strain evidence="2 3">B25</strain>
    </source>
</reference>
<keyword evidence="1" id="KW-0812">Transmembrane</keyword>
<keyword evidence="1" id="KW-0472">Membrane</keyword>
<evidence type="ECO:0000313" key="2">
    <source>
        <dbReference type="EMBL" id="AZE48280.1"/>
    </source>
</evidence>
<dbReference type="RefSeq" id="WP_164486474.1">
    <property type="nucleotide sequence ID" value="NZ_CP027753.1"/>
</dbReference>
<dbReference type="Proteomes" id="UP000268048">
    <property type="component" value="Chromosome"/>
</dbReference>
<name>A0A3G7TMM6_9PSED</name>
<gene>
    <name evidence="2" type="ORF">C4K04_2608</name>
</gene>
<keyword evidence="1" id="KW-1133">Transmembrane helix</keyword>
<proteinExistence type="predicted"/>
<protein>
    <submittedName>
        <fullName evidence="2">Uncharacterized protein</fullName>
    </submittedName>
</protein>
<feature type="transmembrane region" description="Helical" evidence="1">
    <location>
        <begin position="25"/>
        <end position="48"/>
    </location>
</feature>
<evidence type="ECO:0000313" key="3">
    <source>
        <dbReference type="Proteomes" id="UP000268048"/>
    </source>
</evidence>
<accession>A0A3G7TMM6</accession>
<evidence type="ECO:0000256" key="1">
    <source>
        <dbReference type="SAM" id="Phobius"/>
    </source>
</evidence>
<sequence>MVTIDSETLRTPARLRPFYKQVAQLSLLFLGGLLMLAAATALMMELAYGTL</sequence>